<evidence type="ECO:0000313" key="3">
    <source>
        <dbReference type="Proteomes" id="UP001286313"/>
    </source>
</evidence>
<dbReference type="Proteomes" id="UP001286313">
    <property type="component" value="Unassembled WGS sequence"/>
</dbReference>
<dbReference type="EMBL" id="JAWQEG010000569">
    <property type="protein sequence ID" value="KAK3888292.1"/>
    <property type="molecule type" value="Genomic_DNA"/>
</dbReference>
<proteinExistence type="predicted"/>
<dbReference type="AlphaFoldDB" id="A0AAE1KYC5"/>
<gene>
    <name evidence="2" type="ORF">Pcinc_007645</name>
</gene>
<comment type="caution">
    <text evidence="2">The sequence shown here is derived from an EMBL/GenBank/DDBJ whole genome shotgun (WGS) entry which is preliminary data.</text>
</comment>
<sequence>MSGREGKVERGGRAGKVAGGMVEQGGMAGKIAKWVAGGETELREVAAGVSRRKQWRPLVWFTCVHRSEDIHTGRSAANPVTASSGGDGEQQQMTGVRRRVDMLVALQVHFHKLNNGREILVVSP</sequence>
<protein>
    <submittedName>
        <fullName evidence="2">Uncharacterized protein</fullName>
    </submittedName>
</protein>
<evidence type="ECO:0000256" key="1">
    <source>
        <dbReference type="SAM" id="MobiDB-lite"/>
    </source>
</evidence>
<keyword evidence="3" id="KW-1185">Reference proteome</keyword>
<feature type="region of interest" description="Disordered" evidence="1">
    <location>
        <begin position="71"/>
        <end position="94"/>
    </location>
</feature>
<feature type="region of interest" description="Disordered" evidence="1">
    <location>
        <begin position="1"/>
        <end position="20"/>
    </location>
</feature>
<reference evidence="2" key="1">
    <citation type="submission" date="2023-10" db="EMBL/GenBank/DDBJ databases">
        <title>Genome assemblies of two species of porcelain crab, Petrolisthes cinctipes and Petrolisthes manimaculis (Anomura: Porcellanidae).</title>
        <authorList>
            <person name="Angst P."/>
        </authorList>
    </citation>
    <scope>NUCLEOTIDE SEQUENCE</scope>
    <source>
        <strain evidence="2">PB745_01</strain>
        <tissue evidence="2">Gill</tissue>
    </source>
</reference>
<name>A0AAE1KYC5_PETCI</name>
<feature type="compositionally biased region" description="Basic and acidic residues" evidence="1">
    <location>
        <begin position="1"/>
        <end position="12"/>
    </location>
</feature>
<accession>A0AAE1KYC5</accession>
<organism evidence="2 3">
    <name type="scientific">Petrolisthes cinctipes</name>
    <name type="common">Flat porcelain crab</name>
    <dbReference type="NCBI Taxonomy" id="88211"/>
    <lineage>
        <taxon>Eukaryota</taxon>
        <taxon>Metazoa</taxon>
        <taxon>Ecdysozoa</taxon>
        <taxon>Arthropoda</taxon>
        <taxon>Crustacea</taxon>
        <taxon>Multicrustacea</taxon>
        <taxon>Malacostraca</taxon>
        <taxon>Eumalacostraca</taxon>
        <taxon>Eucarida</taxon>
        <taxon>Decapoda</taxon>
        <taxon>Pleocyemata</taxon>
        <taxon>Anomura</taxon>
        <taxon>Galatheoidea</taxon>
        <taxon>Porcellanidae</taxon>
        <taxon>Petrolisthes</taxon>
    </lineage>
</organism>
<feature type="compositionally biased region" description="Polar residues" evidence="1">
    <location>
        <begin position="78"/>
        <end position="94"/>
    </location>
</feature>
<evidence type="ECO:0000313" key="2">
    <source>
        <dbReference type="EMBL" id="KAK3888292.1"/>
    </source>
</evidence>